<protein>
    <submittedName>
        <fullName evidence="1">Uncharacterized protein</fullName>
    </submittedName>
</protein>
<name>A0ACB8XU50_ARCLA</name>
<gene>
    <name evidence="1" type="ORF">L6452_40064</name>
</gene>
<evidence type="ECO:0000313" key="1">
    <source>
        <dbReference type="EMBL" id="KAI3673933.1"/>
    </source>
</evidence>
<reference evidence="2" key="1">
    <citation type="journal article" date="2022" name="Mol. Ecol. Resour.">
        <title>The genomes of chicory, endive, great burdock and yacon provide insights into Asteraceae palaeo-polyploidization history and plant inulin production.</title>
        <authorList>
            <person name="Fan W."/>
            <person name="Wang S."/>
            <person name="Wang H."/>
            <person name="Wang A."/>
            <person name="Jiang F."/>
            <person name="Liu H."/>
            <person name="Zhao H."/>
            <person name="Xu D."/>
            <person name="Zhang Y."/>
        </authorList>
    </citation>
    <scope>NUCLEOTIDE SEQUENCE [LARGE SCALE GENOMIC DNA]</scope>
    <source>
        <strain evidence="2">cv. Niubang</strain>
    </source>
</reference>
<dbReference type="Proteomes" id="UP001055879">
    <property type="component" value="Linkage Group LG15"/>
</dbReference>
<accession>A0ACB8XU50</accession>
<comment type="caution">
    <text evidence="1">The sequence shown here is derived from an EMBL/GenBank/DDBJ whole genome shotgun (WGS) entry which is preliminary data.</text>
</comment>
<evidence type="ECO:0000313" key="2">
    <source>
        <dbReference type="Proteomes" id="UP001055879"/>
    </source>
</evidence>
<sequence>MRPAGEAPSPRAAHAAAAHLAGCEDVTQRLCTSTELKLYFEGFFLGNSYERPNGNCNLTTTVSGYGWYQLLAFYGVLKKYAGRVKGSDHNHWNNIDFDAKPISIMSTIGGAGVLGRQGHAANLDPNWSYKLLLSN</sequence>
<organism evidence="1 2">
    <name type="scientific">Arctium lappa</name>
    <name type="common">Greater burdock</name>
    <name type="synonym">Lappa major</name>
    <dbReference type="NCBI Taxonomy" id="4217"/>
    <lineage>
        <taxon>Eukaryota</taxon>
        <taxon>Viridiplantae</taxon>
        <taxon>Streptophyta</taxon>
        <taxon>Embryophyta</taxon>
        <taxon>Tracheophyta</taxon>
        <taxon>Spermatophyta</taxon>
        <taxon>Magnoliopsida</taxon>
        <taxon>eudicotyledons</taxon>
        <taxon>Gunneridae</taxon>
        <taxon>Pentapetalae</taxon>
        <taxon>asterids</taxon>
        <taxon>campanulids</taxon>
        <taxon>Asterales</taxon>
        <taxon>Asteraceae</taxon>
        <taxon>Carduoideae</taxon>
        <taxon>Cardueae</taxon>
        <taxon>Arctiinae</taxon>
        <taxon>Arctium</taxon>
    </lineage>
</organism>
<dbReference type="EMBL" id="CM042061">
    <property type="protein sequence ID" value="KAI3673933.1"/>
    <property type="molecule type" value="Genomic_DNA"/>
</dbReference>
<reference evidence="1 2" key="2">
    <citation type="journal article" date="2022" name="Mol. Ecol. Resour.">
        <title>The genomes of chicory, endive, great burdock and yacon provide insights into Asteraceae paleo-polyploidization history and plant inulin production.</title>
        <authorList>
            <person name="Fan W."/>
            <person name="Wang S."/>
            <person name="Wang H."/>
            <person name="Wang A."/>
            <person name="Jiang F."/>
            <person name="Liu H."/>
            <person name="Zhao H."/>
            <person name="Xu D."/>
            <person name="Zhang Y."/>
        </authorList>
    </citation>
    <scope>NUCLEOTIDE SEQUENCE [LARGE SCALE GENOMIC DNA]</scope>
    <source>
        <strain evidence="2">cv. Niubang</strain>
    </source>
</reference>
<keyword evidence="2" id="KW-1185">Reference proteome</keyword>
<proteinExistence type="predicted"/>